<dbReference type="EMBL" id="KN834766">
    <property type="protein sequence ID" value="KIK62729.1"/>
    <property type="molecule type" value="Genomic_DNA"/>
</dbReference>
<keyword evidence="2" id="KW-1185">Reference proteome</keyword>
<proteinExistence type="predicted"/>
<dbReference type="Gene3D" id="2.60.120.10">
    <property type="entry name" value="Jelly Rolls"/>
    <property type="match status" value="1"/>
</dbReference>
<dbReference type="AlphaFoldDB" id="A0A0D0CJ16"/>
<evidence type="ECO:0000313" key="2">
    <source>
        <dbReference type="Proteomes" id="UP000053593"/>
    </source>
</evidence>
<name>A0A0D0CJ16_9AGAR</name>
<accession>A0A0D0CJ16</accession>
<dbReference type="InterPro" id="IPR014710">
    <property type="entry name" value="RmlC-like_jellyroll"/>
</dbReference>
<dbReference type="HOGENOM" id="CLU_1447855_0_0_1"/>
<gene>
    <name evidence="1" type="ORF">GYMLUDRAFT_242374</name>
</gene>
<reference evidence="1 2" key="1">
    <citation type="submission" date="2014-04" db="EMBL/GenBank/DDBJ databases">
        <title>Evolutionary Origins and Diversification of the Mycorrhizal Mutualists.</title>
        <authorList>
            <consortium name="DOE Joint Genome Institute"/>
            <consortium name="Mycorrhizal Genomics Consortium"/>
            <person name="Kohler A."/>
            <person name="Kuo A."/>
            <person name="Nagy L.G."/>
            <person name="Floudas D."/>
            <person name="Copeland A."/>
            <person name="Barry K.W."/>
            <person name="Cichocki N."/>
            <person name="Veneault-Fourrey C."/>
            <person name="LaButti K."/>
            <person name="Lindquist E.A."/>
            <person name="Lipzen A."/>
            <person name="Lundell T."/>
            <person name="Morin E."/>
            <person name="Murat C."/>
            <person name="Riley R."/>
            <person name="Ohm R."/>
            <person name="Sun H."/>
            <person name="Tunlid A."/>
            <person name="Henrissat B."/>
            <person name="Grigoriev I.V."/>
            <person name="Hibbett D.S."/>
            <person name="Martin F."/>
        </authorList>
    </citation>
    <scope>NUCLEOTIDE SEQUENCE [LARGE SCALE GENOMIC DNA]</scope>
    <source>
        <strain evidence="1 2">FD-317 M1</strain>
    </source>
</reference>
<protein>
    <submittedName>
        <fullName evidence="1">Uncharacterized protein</fullName>
    </submittedName>
</protein>
<dbReference type="Proteomes" id="UP000053593">
    <property type="component" value="Unassembled WGS sequence"/>
</dbReference>
<sequence length="192" mass="21365">MALSAHILRSNFSVDLARPVSLETLEALGRKTASLSGSQDLEQSAQKLAQEWGLSLTHEDSVVPLDLKQGTSNPSKKLSEFPLIITSTCRTFAATDDAAILLKSGNIYFDVEDVISKNRIRVEFGPRHIYHIPAGAKLRFTFSDQTTNMAGLAFIKDGLTNVGVFEEKDLDNHTSREAYLRNIEKFERMIVH</sequence>
<organism evidence="1 2">
    <name type="scientific">Collybiopsis luxurians FD-317 M1</name>
    <dbReference type="NCBI Taxonomy" id="944289"/>
    <lineage>
        <taxon>Eukaryota</taxon>
        <taxon>Fungi</taxon>
        <taxon>Dikarya</taxon>
        <taxon>Basidiomycota</taxon>
        <taxon>Agaricomycotina</taxon>
        <taxon>Agaricomycetes</taxon>
        <taxon>Agaricomycetidae</taxon>
        <taxon>Agaricales</taxon>
        <taxon>Marasmiineae</taxon>
        <taxon>Omphalotaceae</taxon>
        <taxon>Collybiopsis</taxon>
        <taxon>Collybiopsis luxurians</taxon>
    </lineage>
</organism>
<evidence type="ECO:0000313" key="1">
    <source>
        <dbReference type="EMBL" id="KIK62729.1"/>
    </source>
</evidence>